<evidence type="ECO:0000256" key="2">
    <source>
        <dbReference type="ARBA" id="ARBA00023125"/>
    </source>
</evidence>
<dbReference type="RefSeq" id="WP_201657256.1">
    <property type="nucleotide sequence ID" value="NZ_JAEQNC010000005.1"/>
</dbReference>
<dbReference type="Gene3D" id="3.40.1410.10">
    <property type="entry name" value="Chorismate lyase-like"/>
    <property type="match status" value="1"/>
</dbReference>
<reference evidence="6" key="1">
    <citation type="submission" date="2021-01" db="EMBL/GenBank/DDBJ databases">
        <title>Rhizobium sp. strain KVB221 16S ribosomal RNA gene Genome sequencing and assembly.</title>
        <authorList>
            <person name="Kang M."/>
        </authorList>
    </citation>
    <scope>NUCLEOTIDE SEQUENCE</scope>
    <source>
        <strain evidence="6">KVB221</strain>
    </source>
</reference>
<accession>A0A937CKT3</accession>
<dbReference type="CDD" id="cd07377">
    <property type="entry name" value="WHTH_GntR"/>
    <property type="match status" value="1"/>
</dbReference>
<proteinExistence type="predicted"/>
<sequence length="250" mass="27474">MTVSQTIAGANTELSLHQRIVNEIEGRILSGEWPPGHRLPFELELAEQYGCSRMTVNKAMAQLARTGLIERRKKSGSFVIQPHAQSAVLEISEIKQEVEGLGKTYRYKRASREMRKATSDDRALLDLSASGKVVEVTALHYAGERVFCFEERLINLAAVPEAAEETFADTAPGSWLLQQVPWSAAEHKIKAVAADDDIASALSIPPGSACLVVERRTSMQGTFITHVRLTYLGSSHELVARFTPSQTGQI</sequence>
<dbReference type="InterPro" id="IPR011663">
    <property type="entry name" value="UTRA"/>
</dbReference>
<dbReference type="FunFam" id="1.10.10.10:FF:000079">
    <property type="entry name" value="GntR family transcriptional regulator"/>
    <property type="match status" value="1"/>
</dbReference>
<dbReference type="InterPro" id="IPR028978">
    <property type="entry name" value="Chorismate_lyase_/UTRA_dom_sf"/>
</dbReference>
<evidence type="ECO:0000256" key="4">
    <source>
        <dbReference type="NCBIfam" id="TIGR02018"/>
    </source>
</evidence>
<comment type="caution">
    <text evidence="6">The sequence shown here is derived from an EMBL/GenBank/DDBJ whole genome shotgun (WGS) entry which is preliminary data.</text>
</comment>
<dbReference type="PRINTS" id="PR00035">
    <property type="entry name" value="HTHGNTR"/>
</dbReference>
<dbReference type="PROSITE" id="PS50949">
    <property type="entry name" value="HTH_GNTR"/>
    <property type="match status" value="1"/>
</dbReference>
<dbReference type="Pfam" id="PF00392">
    <property type="entry name" value="GntR"/>
    <property type="match status" value="1"/>
</dbReference>
<keyword evidence="2" id="KW-0238">DNA-binding</keyword>
<dbReference type="SMART" id="SM00345">
    <property type="entry name" value="HTH_GNTR"/>
    <property type="match status" value="1"/>
</dbReference>
<dbReference type="Proteomes" id="UP000633219">
    <property type="component" value="Unassembled WGS sequence"/>
</dbReference>
<protein>
    <recommendedName>
        <fullName evidence="4">Histidine utilization repressor</fullName>
    </recommendedName>
</protein>
<keyword evidence="3" id="KW-0804">Transcription</keyword>
<feature type="domain" description="HTH gntR-type" evidence="5">
    <location>
        <begin position="14"/>
        <end position="82"/>
    </location>
</feature>
<dbReference type="InterPro" id="IPR000524">
    <property type="entry name" value="Tscrpt_reg_HTH_GntR"/>
</dbReference>
<dbReference type="NCBIfam" id="TIGR02018">
    <property type="entry name" value="his_ut_repres"/>
    <property type="match status" value="1"/>
</dbReference>
<dbReference type="PANTHER" id="PTHR44846">
    <property type="entry name" value="MANNOSYL-D-GLYCERATE TRANSPORT/METABOLISM SYSTEM REPRESSOR MNGR-RELATED"/>
    <property type="match status" value="1"/>
</dbReference>
<dbReference type="GO" id="GO:0003677">
    <property type="term" value="F:DNA binding"/>
    <property type="evidence" value="ECO:0007669"/>
    <property type="project" value="UniProtKB-UniRule"/>
</dbReference>
<dbReference type="SUPFAM" id="SSF64288">
    <property type="entry name" value="Chorismate lyase-like"/>
    <property type="match status" value="1"/>
</dbReference>
<dbReference type="InterPro" id="IPR010248">
    <property type="entry name" value="His_ut_repres"/>
</dbReference>
<dbReference type="InterPro" id="IPR036390">
    <property type="entry name" value="WH_DNA-bd_sf"/>
</dbReference>
<dbReference type="Pfam" id="PF07702">
    <property type="entry name" value="UTRA"/>
    <property type="match status" value="1"/>
</dbReference>
<gene>
    <name evidence="6" type="primary">hutC</name>
    <name evidence="6" type="ORF">JJB09_10560</name>
</gene>
<dbReference type="SMART" id="SM00866">
    <property type="entry name" value="UTRA"/>
    <property type="match status" value="1"/>
</dbReference>
<dbReference type="InterPro" id="IPR036388">
    <property type="entry name" value="WH-like_DNA-bd_sf"/>
</dbReference>
<organism evidence="6 7">
    <name type="scientific">Rhizobium setariae</name>
    <dbReference type="NCBI Taxonomy" id="2801340"/>
    <lineage>
        <taxon>Bacteria</taxon>
        <taxon>Pseudomonadati</taxon>
        <taxon>Pseudomonadota</taxon>
        <taxon>Alphaproteobacteria</taxon>
        <taxon>Hyphomicrobiales</taxon>
        <taxon>Rhizobiaceae</taxon>
        <taxon>Rhizobium/Agrobacterium group</taxon>
        <taxon>Rhizobium</taxon>
    </lineage>
</organism>
<dbReference type="GO" id="GO:0003700">
    <property type="term" value="F:DNA-binding transcription factor activity"/>
    <property type="evidence" value="ECO:0007669"/>
    <property type="project" value="UniProtKB-UniRule"/>
</dbReference>
<dbReference type="EMBL" id="JAEQNC010000005">
    <property type="protein sequence ID" value="MBL0372470.1"/>
    <property type="molecule type" value="Genomic_DNA"/>
</dbReference>
<dbReference type="AlphaFoldDB" id="A0A937CKT3"/>
<evidence type="ECO:0000259" key="5">
    <source>
        <dbReference type="PROSITE" id="PS50949"/>
    </source>
</evidence>
<evidence type="ECO:0000313" key="7">
    <source>
        <dbReference type="Proteomes" id="UP000633219"/>
    </source>
</evidence>
<dbReference type="GO" id="GO:0045892">
    <property type="term" value="P:negative regulation of DNA-templated transcription"/>
    <property type="evidence" value="ECO:0007669"/>
    <property type="project" value="UniProtKB-UniRule"/>
</dbReference>
<dbReference type="GO" id="GO:0006547">
    <property type="term" value="P:L-histidine metabolic process"/>
    <property type="evidence" value="ECO:0007669"/>
    <property type="project" value="UniProtKB-UniRule"/>
</dbReference>
<keyword evidence="1" id="KW-0805">Transcription regulation</keyword>
<dbReference type="InterPro" id="IPR050679">
    <property type="entry name" value="Bact_HTH_transcr_reg"/>
</dbReference>
<evidence type="ECO:0000313" key="6">
    <source>
        <dbReference type="EMBL" id="MBL0372470.1"/>
    </source>
</evidence>
<dbReference type="Gene3D" id="1.10.10.10">
    <property type="entry name" value="Winged helix-like DNA-binding domain superfamily/Winged helix DNA-binding domain"/>
    <property type="match status" value="1"/>
</dbReference>
<evidence type="ECO:0000256" key="3">
    <source>
        <dbReference type="ARBA" id="ARBA00023163"/>
    </source>
</evidence>
<evidence type="ECO:0000256" key="1">
    <source>
        <dbReference type="ARBA" id="ARBA00023015"/>
    </source>
</evidence>
<dbReference type="SUPFAM" id="SSF46785">
    <property type="entry name" value="Winged helix' DNA-binding domain"/>
    <property type="match status" value="1"/>
</dbReference>
<dbReference type="PANTHER" id="PTHR44846:SF16">
    <property type="entry name" value="TRANSCRIPTIONAL REGULATOR PHNF-RELATED"/>
    <property type="match status" value="1"/>
</dbReference>
<name>A0A937CKT3_9HYPH</name>
<keyword evidence="7" id="KW-1185">Reference proteome</keyword>